<evidence type="ECO:0000256" key="4">
    <source>
        <dbReference type="ARBA" id="ARBA00022989"/>
    </source>
</evidence>
<dbReference type="GO" id="GO:0016493">
    <property type="term" value="F:C-C chemokine receptor activity"/>
    <property type="evidence" value="ECO:0007669"/>
    <property type="project" value="Ensembl"/>
</dbReference>
<feature type="transmembrane region" description="Helical" evidence="11">
    <location>
        <begin position="150"/>
        <end position="169"/>
    </location>
</feature>
<feature type="domain" description="G-protein coupled receptors family 1 profile" evidence="12">
    <location>
        <begin position="48"/>
        <end position="300"/>
    </location>
</feature>
<evidence type="ECO:0000313" key="13">
    <source>
        <dbReference type="Ensembl" id="ENSCPRP00005011419.1"/>
    </source>
</evidence>
<evidence type="ECO:0000256" key="1">
    <source>
        <dbReference type="ARBA" id="ARBA00004651"/>
    </source>
</evidence>
<dbReference type="Gene3D" id="1.20.1070.10">
    <property type="entry name" value="Rhodopsin 7-helix transmembrane proteins"/>
    <property type="match status" value="1"/>
</dbReference>
<dbReference type="GO" id="GO:0002305">
    <property type="term" value="P:CD8-positive, gamma-delta intraepithelial T cell differentiation"/>
    <property type="evidence" value="ECO:0007669"/>
    <property type="project" value="Ensembl"/>
</dbReference>
<keyword evidence="8" id="KW-0325">Glycoprotein</keyword>
<name>A0A7M4ENB5_CROPO</name>
<accession>A0A7M4ENB5</accession>
<dbReference type="SUPFAM" id="SSF81321">
    <property type="entry name" value="Family A G protein-coupled receptor-like"/>
    <property type="match status" value="1"/>
</dbReference>
<dbReference type="FunFam" id="1.20.1070.10:FF:000035">
    <property type="entry name" value="C-C chemokine receptor type 6"/>
    <property type="match status" value="1"/>
</dbReference>
<feature type="transmembrane region" description="Helical" evidence="11">
    <location>
        <begin position="33"/>
        <end position="57"/>
    </location>
</feature>
<comment type="similarity">
    <text evidence="10">Belongs to the G-protein coupled receptor 1 family.</text>
</comment>
<proteinExistence type="inferred from homology"/>
<evidence type="ECO:0000256" key="10">
    <source>
        <dbReference type="RuleBase" id="RU000688"/>
    </source>
</evidence>
<keyword evidence="6 11" id="KW-0472">Membrane</keyword>
<dbReference type="AlphaFoldDB" id="A0A7M4ENB5"/>
<organism evidence="13 14">
    <name type="scientific">Crocodylus porosus</name>
    <name type="common">Saltwater crocodile</name>
    <name type="synonym">Estuarine crocodile</name>
    <dbReference type="NCBI Taxonomy" id="8502"/>
    <lineage>
        <taxon>Eukaryota</taxon>
        <taxon>Metazoa</taxon>
        <taxon>Chordata</taxon>
        <taxon>Craniata</taxon>
        <taxon>Vertebrata</taxon>
        <taxon>Euteleostomi</taxon>
        <taxon>Archelosauria</taxon>
        <taxon>Archosauria</taxon>
        <taxon>Crocodylia</taxon>
        <taxon>Longirostres</taxon>
        <taxon>Crocodylidae</taxon>
        <taxon>Crocodylus</taxon>
    </lineage>
</organism>
<evidence type="ECO:0000256" key="5">
    <source>
        <dbReference type="ARBA" id="ARBA00023040"/>
    </source>
</evidence>
<dbReference type="PRINTS" id="PR01558">
    <property type="entry name" value="CHEMOKINER11"/>
</dbReference>
<dbReference type="InterPro" id="IPR017452">
    <property type="entry name" value="GPCR_Rhodpsn_7TM"/>
</dbReference>
<comment type="subcellular location">
    <subcellularLocation>
        <location evidence="1">Cell membrane</location>
        <topology evidence="1">Multi-pass membrane protein</topology>
    </subcellularLocation>
</comment>
<dbReference type="GO" id="GO:0019722">
    <property type="term" value="P:calcium-mediated signaling"/>
    <property type="evidence" value="ECO:0007669"/>
    <property type="project" value="TreeGrafter"/>
</dbReference>
<evidence type="ECO:0000259" key="12">
    <source>
        <dbReference type="PROSITE" id="PS50262"/>
    </source>
</evidence>
<reference evidence="13" key="2">
    <citation type="submission" date="2025-09" db="UniProtKB">
        <authorList>
            <consortium name="Ensembl"/>
        </authorList>
    </citation>
    <scope>IDENTIFICATION</scope>
</reference>
<feature type="transmembrane region" description="Helical" evidence="11">
    <location>
        <begin position="236"/>
        <end position="260"/>
    </location>
</feature>
<sequence length="364" mass="41808">MNSASMMPPDNNIFNDTDTYCEKSNIMEFAKTFLPTFFCLVFSLGTLGNALVILVYCKHRFRKSMTDRYLLHLAIADLLLLSTLPFWAKAALDGWIFKNVMCKIVNSMYKINFYSCMLFLMCISIDRYITIVQAMKAKNSRRKRLFRSKLICFAVWLTAIGLCIPEIVYSKVKQVSDTTTCKMMYPTTLRTSIKVILLSLKITIGFLLPFLVMVVCYALIIRTLRQTKKSQKRKSLKIIVIIITVFLLSQFPYNIVLMVKTIHTYSMVRYDCRTADAMDIGFQITQIIAFFHTCLNPALYVFVGQRFRNALIKILKNAAHCSSKSKEQFASPWDSQERSSVWSSTMVGGLKIRGTFTDSTQLEL</sequence>
<dbReference type="GO" id="GO:0060326">
    <property type="term" value="P:cell chemotaxis"/>
    <property type="evidence" value="ECO:0007669"/>
    <property type="project" value="TreeGrafter"/>
</dbReference>
<feature type="transmembrane region" description="Helical" evidence="11">
    <location>
        <begin position="280"/>
        <end position="303"/>
    </location>
</feature>
<dbReference type="PROSITE" id="PS00237">
    <property type="entry name" value="G_PROTEIN_RECEP_F1_1"/>
    <property type="match status" value="1"/>
</dbReference>
<keyword evidence="4 11" id="KW-1133">Transmembrane helix</keyword>
<dbReference type="GO" id="GO:0006955">
    <property type="term" value="P:immune response"/>
    <property type="evidence" value="ECO:0007669"/>
    <property type="project" value="TreeGrafter"/>
</dbReference>
<dbReference type="OMA" id="FPYNCVL"/>
<keyword evidence="2" id="KW-1003">Cell membrane</keyword>
<dbReference type="InterPro" id="IPR000276">
    <property type="entry name" value="GPCR_Rhodpsn"/>
</dbReference>
<protein>
    <submittedName>
        <fullName evidence="13">C-C motif chemokine receptor 9</fullName>
    </submittedName>
</protein>
<reference evidence="13" key="1">
    <citation type="submission" date="2025-08" db="UniProtKB">
        <authorList>
            <consortium name="Ensembl"/>
        </authorList>
    </citation>
    <scope>IDENTIFICATION</scope>
</reference>
<feature type="transmembrane region" description="Helical" evidence="11">
    <location>
        <begin position="108"/>
        <end position="129"/>
    </location>
</feature>
<feature type="transmembrane region" description="Helical" evidence="11">
    <location>
        <begin position="202"/>
        <end position="224"/>
    </location>
</feature>
<dbReference type="GO" id="GO:0009897">
    <property type="term" value="C:external side of plasma membrane"/>
    <property type="evidence" value="ECO:0007669"/>
    <property type="project" value="TreeGrafter"/>
</dbReference>
<dbReference type="PROSITE" id="PS50262">
    <property type="entry name" value="G_PROTEIN_RECEP_F1_2"/>
    <property type="match status" value="1"/>
</dbReference>
<dbReference type="GO" id="GO:0007204">
    <property type="term" value="P:positive regulation of cytosolic calcium ion concentration"/>
    <property type="evidence" value="ECO:0007669"/>
    <property type="project" value="TreeGrafter"/>
</dbReference>
<feature type="transmembrane region" description="Helical" evidence="11">
    <location>
        <begin position="69"/>
        <end position="88"/>
    </location>
</feature>
<evidence type="ECO:0000256" key="6">
    <source>
        <dbReference type="ARBA" id="ARBA00023136"/>
    </source>
</evidence>
<keyword evidence="9 10" id="KW-0807">Transducer</keyword>
<keyword evidence="3 10" id="KW-0812">Transmembrane</keyword>
<dbReference type="Ensembl" id="ENSCPRT00005013476.1">
    <property type="protein sequence ID" value="ENSCPRP00005011419.1"/>
    <property type="gene ID" value="ENSCPRG00005008135.1"/>
</dbReference>
<evidence type="ECO:0000256" key="3">
    <source>
        <dbReference type="ARBA" id="ARBA00022692"/>
    </source>
</evidence>
<keyword evidence="14" id="KW-1185">Reference proteome</keyword>
<dbReference type="Proteomes" id="UP000594220">
    <property type="component" value="Unplaced"/>
</dbReference>
<dbReference type="PRINTS" id="PR00657">
    <property type="entry name" value="CCCHEMOKINER"/>
</dbReference>
<dbReference type="Pfam" id="PF00001">
    <property type="entry name" value="7tm_1"/>
    <property type="match status" value="1"/>
</dbReference>
<dbReference type="PRINTS" id="PR00237">
    <property type="entry name" value="GPCRRHODOPSN"/>
</dbReference>
<dbReference type="PANTHER" id="PTHR10489">
    <property type="entry name" value="CELL ADHESION MOLECULE"/>
    <property type="match status" value="1"/>
</dbReference>
<evidence type="ECO:0000256" key="2">
    <source>
        <dbReference type="ARBA" id="ARBA00022475"/>
    </source>
</evidence>
<evidence type="ECO:0000313" key="14">
    <source>
        <dbReference type="Proteomes" id="UP000594220"/>
    </source>
</evidence>
<evidence type="ECO:0000256" key="9">
    <source>
        <dbReference type="ARBA" id="ARBA00023224"/>
    </source>
</evidence>
<dbReference type="InterPro" id="IPR000355">
    <property type="entry name" value="Chemokine_rcpt"/>
</dbReference>
<keyword evidence="5 10" id="KW-0297">G-protein coupled receptor</keyword>
<keyword evidence="7 10" id="KW-0675">Receptor</keyword>
<dbReference type="InterPro" id="IPR005383">
    <property type="entry name" value="ACKR4"/>
</dbReference>
<gene>
    <name evidence="13" type="primary">CCR9</name>
</gene>
<dbReference type="InterPro" id="IPR050119">
    <property type="entry name" value="CCR1-9-like"/>
</dbReference>
<evidence type="ECO:0000256" key="11">
    <source>
        <dbReference type="SAM" id="Phobius"/>
    </source>
</evidence>
<dbReference type="GO" id="GO:0019957">
    <property type="term" value="F:C-C chemokine binding"/>
    <property type="evidence" value="ECO:0007669"/>
    <property type="project" value="TreeGrafter"/>
</dbReference>
<evidence type="ECO:0000256" key="7">
    <source>
        <dbReference type="ARBA" id="ARBA00023170"/>
    </source>
</evidence>
<evidence type="ECO:0000256" key="8">
    <source>
        <dbReference type="ARBA" id="ARBA00023180"/>
    </source>
</evidence>
<dbReference type="GO" id="GO:0005044">
    <property type="term" value="F:scavenger receptor activity"/>
    <property type="evidence" value="ECO:0007669"/>
    <property type="project" value="InterPro"/>
</dbReference>
<dbReference type="GeneTree" id="ENSGT01030000234667"/>
<dbReference type="PANTHER" id="PTHR10489:SF664">
    <property type="entry name" value="C-C CHEMOKINE RECEPTOR TYPE 9"/>
    <property type="match status" value="1"/>
</dbReference>